<evidence type="ECO:0000256" key="4">
    <source>
        <dbReference type="ARBA" id="ARBA00023242"/>
    </source>
</evidence>
<feature type="compositionally biased region" description="Polar residues" evidence="5">
    <location>
        <begin position="164"/>
        <end position="175"/>
    </location>
</feature>
<comment type="subcellular location">
    <subcellularLocation>
        <location evidence="1">Nucleus</location>
    </subcellularLocation>
</comment>
<evidence type="ECO:0000313" key="7">
    <source>
        <dbReference type="Proteomes" id="UP000825890"/>
    </source>
</evidence>
<keyword evidence="3" id="KW-0677">Repeat</keyword>
<keyword evidence="4" id="KW-0539">Nucleus</keyword>
<dbReference type="AlphaFoldDB" id="A0A9P3CGT0"/>
<dbReference type="EMBL" id="BOLY01000002">
    <property type="protein sequence ID" value="GIZ39610.1"/>
    <property type="molecule type" value="Genomic_DNA"/>
</dbReference>
<dbReference type="InterPro" id="IPR006594">
    <property type="entry name" value="LisH"/>
</dbReference>
<keyword evidence="7" id="KW-1185">Reference proteome</keyword>
<dbReference type="GeneID" id="68288564"/>
<dbReference type="GO" id="GO:0034967">
    <property type="term" value="C:Set3 complex"/>
    <property type="evidence" value="ECO:0007669"/>
    <property type="project" value="TreeGrafter"/>
</dbReference>
<dbReference type="InterPro" id="IPR045183">
    <property type="entry name" value="Ebi-like"/>
</dbReference>
<evidence type="ECO:0008006" key="8">
    <source>
        <dbReference type="Google" id="ProtNLM"/>
    </source>
</evidence>
<gene>
    <name evidence="6" type="ORF">CKM354_000298900</name>
</gene>
<dbReference type="Gene3D" id="1.20.960.30">
    <property type="match status" value="1"/>
</dbReference>
<feature type="region of interest" description="Disordered" evidence="5">
    <location>
        <begin position="90"/>
        <end position="181"/>
    </location>
</feature>
<dbReference type="Pfam" id="PF08513">
    <property type="entry name" value="LisH"/>
    <property type="match status" value="1"/>
</dbReference>
<dbReference type="OrthoDB" id="1367865at2759"/>
<dbReference type="SUPFAM" id="SSF82171">
    <property type="entry name" value="DPP6 N-terminal domain-like"/>
    <property type="match status" value="1"/>
</dbReference>
<dbReference type="InterPro" id="IPR015943">
    <property type="entry name" value="WD40/YVTN_repeat-like_dom_sf"/>
</dbReference>
<name>A0A9P3CGT0_9PEZI</name>
<dbReference type="GO" id="GO:0006357">
    <property type="term" value="P:regulation of transcription by RNA polymerase II"/>
    <property type="evidence" value="ECO:0007669"/>
    <property type="project" value="TreeGrafter"/>
</dbReference>
<evidence type="ECO:0000256" key="5">
    <source>
        <dbReference type="SAM" id="MobiDB-lite"/>
    </source>
</evidence>
<dbReference type="PANTHER" id="PTHR22846">
    <property type="entry name" value="WD40 REPEAT PROTEIN"/>
    <property type="match status" value="1"/>
</dbReference>
<dbReference type="Proteomes" id="UP000825890">
    <property type="component" value="Unassembled WGS sequence"/>
</dbReference>
<dbReference type="Gene3D" id="2.130.10.10">
    <property type="entry name" value="YVTN repeat-like/Quinoprotein amine dehydrogenase"/>
    <property type="match status" value="1"/>
</dbReference>
<dbReference type="GO" id="GO:0003714">
    <property type="term" value="F:transcription corepressor activity"/>
    <property type="evidence" value="ECO:0007669"/>
    <property type="project" value="InterPro"/>
</dbReference>
<evidence type="ECO:0000256" key="2">
    <source>
        <dbReference type="ARBA" id="ARBA00022574"/>
    </source>
</evidence>
<keyword evidence="2" id="KW-0853">WD repeat</keyword>
<reference evidence="6 7" key="1">
    <citation type="submission" date="2021-01" db="EMBL/GenBank/DDBJ databases">
        <title>Cercospora kikuchii MAFF 305040 whole genome shotgun sequence.</title>
        <authorList>
            <person name="Kashiwa T."/>
            <person name="Suzuki T."/>
        </authorList>
    </citation>
    <scope>NUCLEOTIDE SEQUENCE [LARGE SCALE GENOMIC DNA]</scope>
    <source>
        <strain evidence="6 7">MAFF 305040</strain>
    </source>
</reference>
<dbReference type="PROSITE" id="PS50896">
    <property type="entry name" value="LISH"/>
    <property type="match status" value="1"/>
</dbReference>
<evidence type="ECO:0000256" key="1">
    <source>
        <dbReference type="ARBA" id="ARBA00004123"/>
    </source>
</evidence>
<dbReference type="RefSeq" id="XP_044654097.1">
    <property type="nucleotide sequence ID" value="XM_044798162.1"/>
</dbReference>
<protein>
    <recommendedName>
        <fullName evidence="8">LisH domain-containing protein</fullName>
    </recommendedName>
</protein>
<evidence type="ECO:0000256" key="3">
    <source>
        <dbReference type="ARBA" id="ARBA00022737"/>
    </source>
</evidence>
<sequence>MSAAATLHSNHVNYLIWRYLQEQGFEHAAIAFTRDWRRTGDIASDPEALPFAHAVQRNDLVSVVQYGVHYDQARAKAGLNNGERKFVWSKFDGRGAPSRRRDSTENGAKSRSTDSGRRKDKLPVARTTAARTSRKGDVGEAQFNGDRDAMDIDTGSADGEPEQDPTSPTVASESDQAGPVERYDSMDVLVQTDLKVEPKTSTISWHLDKPSANIQRVLWSPRSEEDDTKTLLTVGEDLCRFYQIPVLARDAKHLEHFDEPTLSSSCGVTAATWRPDGTAACCAIDGLRELPSGTQLSQQVLLERHQDGTSTTLQLELPSLEPPGIVLAIHYSPDSRYVLALRTNMKRSMIQVWSSARTDMDAPPLSESVAWRLFDNQVSDAQWVSNDTFAICGDQGLSACYQVDESQGQDLSTLPTASVLMRGLIPRNSNIIEGTTDWDVIRFDYRHRIAAFVSRSQKRLVVTPKLRSNDSTTSPDVEFNLSDAKSLQPVEISPSRWQQDHEQNDHSAPESFLALGYGDGTVTIYGIRYTSDQVLVCSEVVDLNLMLSPVTALAWSTKGEYLAVSNSSLVQVWSRDSFARPNGAVHSPRAMITWRRPQSPGGTADGDNGDEVIDSEPSLSWSADGTSLAFAINEQVSVVGIDPPLQASMPQPVVNGHRSP</sequence>
<comment type="caution">
    <text evidence="6">The sequence shown here is derived from an EMBL/GenBank/DDBJ whole genome shotgun (WGS) entry which is preliminary data.</text>
</comment>
<organism evidence="6 7">
    <name type="scientific">Cercospora kikuchii</name>
    <dbReference type="NCBI Taxonomy" id="84275"/>
    <lineage>
        <taxon>Eukaryota</taxon>
        <taxon>Fungi</taxon>
        <taxon>Dikarya</taxon>
        <taxon>Ascomycota</taxon>
        <taxon>Pezizomycotina</taxon>
        <taxon>Dothideomycetes</taxon>
        <taxon>Dothideomycetidae</taxon>
        <taxon>Mycosphaerellales</taxon>
        <taxon>Mycosphaerellaceae</taxon>
        <taxon>Cercospora</taxon>
    </lineage>
</organism>
<dbReference type="PANTHER" id="PTHR22846:SF2">
    <property type="entry name" value="F-BOX-LIKE_WD REPEAT-CONTAINING PROTEIN EBI"/>
    <property type="match status" value="1"/>
</dbReference>
<evidence type="ECO:0000313" key="6">
    <source>
        <dbReference type="EMBL" id="GIZ39610.1"/>
    </source>
</evidence>
<accession>A0A9P3CGT0</accession>
<feature type="region of interest" description="Disordered" evidence="5">
    <location>
        <begin position="594"/>
        <end position="613"/>
    </location>
</feature>
<proteinExistence type="predicted"/>
<feature type="compositionally biased region" description="Basic and acidic residues" evidence="5">
    <location>
        <begin position="111"/>
        <end position="123"/>
    </location>
</feature>